<dbReference type="AlphaFoldDB" id="A0AAV7I8Y4"/>
<reference evidence="1 2" key="1">
    <citation type="journal article" date="2021" name="J. Hered.">
        <title>A chromosome-level genome assembly of the parasitoid wasp, Cotesia glomerata (Hymenoptera: Braconidae).</title>
        <authorList>
            <person name="Pinto B.J."/>
            <person name="Weis J.J."/>
            <person name="Gamble T."/>
            <person name="Ode P.J."/>
            <person name="Paul R."/>
            <person name="Zaspel J.M."/>
        </authorList>
    </citation>
    <scope>NUCLEOTIDE SEQUENCE [LARGE SCALE GENOMIC DNA]</scope>
    <source>
        <strain evidence="1">CgM1</strain>
    </source>
</reference>
<proteinExistence type="predicted"/>
<comment type="caution">
    <text evidence="1">The sequence shown here is derived from an EMBL/GenBank/DDBJ whole genome shotgun (WGS) entry which is preliminary data.</text>
</comment>
<accession>A0AAV7I8Y4</accession>
<name>A0AAV7I8Y4_COTGL</name>
<keyword evidence="2" id="KW-1185">Reference proteome</keyword>
<dbReference type="EMBL" id="JAHXZJ010002237">
    <property type="protein sequence ID" value="KAH0545868.1"/>
    <property type="molecule type" value="Genomic_DNA"/>
</dbReference>
<sequence length="102" mass="11687">MQSCISVGGRSRFTTLLYSTDVKDPRRLTGYQRQDTTSFPDIIYQFGDRIRFSKAVHSSSELSSLVVATWFFTSMSEFKILKHGPGYSTDIYCIVYVCTYII</sequence>
<evidence type="ECO:0000313" key="2">
    <source>
        <dbReference type="Proteomes" id="UP000826195"/>
    </source>
</evidence>
<organism evidence="1 2">
    <name type="scientific">Cotesia glomerata</name>
    <name type="common">Lepidopteran parasitic wasp</name>
    <name type="synonym">Apanteles glomeratus</name>
    <dbReference type="NCBI Taxonomy" id="32391"/>
    <lineage>
        <taxon>Eukaryota</taxon>
        <taxon>Metazoa</taxon>
        <taxon>Ecdysozoa</taxon>
        <taxon>Arthropoda</taxon>
        <taxon>Hexapoda</taxon>
        <taxon>Insecta</taxon>
        <taxon>Pterygota</taxon>
        <taxon>Neoptera</taxon>
        <taxon>Endopterygota</taxon>
        <taxon>Hymenoptera</taxon>
        <taxon>Apocrita</taxon>
        <taxon>Ichneumonoidea</taxon>
        <taxon>Braconidae</taxon>
        <taxon>Microgastrinae</taxon>
        <taxon>Cotesia</taxon>
    </lineage>
</organism>
<evidence type="ECO:0000313" key="1">
    <source>
        <dbReference type="EMBL" id="KAH0545868.1"/>
    </source>
</evidence>
<gene>
    <name evidence="1" type="ORF">KQX54_003799</name>
</gene>
<dbReference type="Proteomes" id="UP000826195">
    <property type="component" value="Unassembled WGS sequence"/>
</dbReference>
<protein>
    <submittedName>
        <fullName evidence="1">Uncharacterized protein</fullName>
    </submittedName>
</protein>